<dbReference type="RefSeq" id="WP_004853355.1">
    <property type="nucleotide sequence ID" value="NZ_CABGKN010000007.1"/>
</dbReference>
<protein>
    <submittedName>
        <fullName evidence="7">Uncharacterized protein</fullName>
    </submittedName>
</protein>
<evidence type="ECO:0000256" key="2">
    <source>
        <dbReference type="ARBA" id="ARBA00006671"/>
    </source>
</evidence>
<dbReference type="EMBL" id="JCNZ01000008">
    <property type="protein sequence ID" value="EWF89393.1"/>
    <property type="molecule type" value="Genomic_DNA"/>
</dbReference>
<evidence type="ECO:0000256" key="4">
    <source>
        <dbReference type="SAM" id="SignalP"/>
    </source>
</evidence>
<dbReference type="Gene3D" id="2.60.40.3310">
    <property type="match status" value="1"/>
</dbReference>
<dbReference type="Gene3D" id="2.60.40.1090">
    <property type="entry name" value="Fimbrial-type adhesion domain"/>
    <property type="match status" value="1"/>
</dbReference>
<organism evidence="7 8">
    <name type="scientific">Klebsiella michiganensis</name>
    <dbReference type="NCBI Taxonomy" id="1134687"/>
    <lineage>
        <taxon>Bacteria</taxon>
        <taxon>Pseudomonadati</taxon>
        <taxon>Pseudomonadota</taxon>
        <taxon>Gammaproteobacteria</taxon>
        <taxon>Enterobacterales</taxon>
        <taxon>Enterobacteriaceae</taxon>
        <taxon>Klebsiella/Raoultella group</taxon>
        <taxon>Klebsiella</taxon>
    </lineage>
</organism>
<comment type="similarity">
    <text evidence="2">Belongs to the fimbrial protein family.</text>
</comment>
<feature type="domain" description="MrkD-like receptor binding" evidence="6">
    <location>
        <begin position="38"/>
        <end position="170"/>
    </location>
</feature>
<evidence type="ECO:0000259" key="5">
    <source>
        <dbReference type="Pfam" id="PF00419"/>
    </source>
</evidence>
<dbReference type="AlphaFoldDB" id="A0A2J4VAT9"/>
<keyword evidence="4" id="KW-0732">Signal</keyword>
<dbReference type="Proteomes" id="UP000020202">
    <property type="component" value="Unassembled WGS sequence"/>
</dbReference>
<gene>
    <name evidence="7" type="ORF">L373_01884</name>
</gene>
<proteinExistence type="inferred from homology"/>
<dbReference type="PANTHER" id="PTHR33420">
    <property type="entry name" value="FIMBRIAL SUBUNIT ELFA-RELATED"/>
    <property type="match status" value="1"/>
</dbReference>
<feature type="signal peptide" evidence="4">
    <location>
        <begin position="1"/>
        <end position="22"/>
    </location>
</feature>
<dbReference type="InterPro" id="IPR036937">
    <property type="entry name" value="Adhesion_dom_fimbrial_sf"/>
</dbReference>
<feature type="domain" description="Fimbrial-type adhesion" evidence="5">
    <location>
        <begin position="198"/>
        <end position="337"/>
    </location>
</feature>
<dbReference type="GO" id="GO:0009289">
    <property type="term" value="C:pilus"/>
    <property type="evidence" value="ECO:0007669"/>
    <property type="project" value="UniProtKB-SubCell"/>
</dbReference>
<evidence type="ECO:0000313" key="8">
    <source>
        <dbReference type="Proteomes" id="UP000020202"/>
    </source>
</evidence>
<dbReference type="GO" id="GO:0043709">
    <property type="term" value="P:cell adhesion involved in single-species biofilm formation"/>
    <property type="evidence" value="ECO:0007669"/>
    <property type="project" value="TreeGrafter"/>
</dbReference>
<dbReference type="InterPro" id="IPR000259">
    <property type="entry name" value="Adhesion_dom_fimbrial"/>
</dbReference>
<accession>A0A2J4VAT9</accession>
<keyword evidence="3" id="KW-0281">Fimbrium</keyword>
<dbReference type="Pfam" id="PF00419">
    <property type="entry name" value="Fimbrial"/>
    <property type="match status" value="1"/>
</dbReference>
<reference evidence="7 8" key="1">
    <citation type="submission" date="2014-01" db="EMBL/GenBank/DDBJ databases">
        <title>The Genome Sequence of Klebsiella oxytoca MGH 27.</title>
        <authorList>
            <consortium name="The Broad Institute Genomics Platform"/>
            <consortium name="The Broad Institute Genome Sequencing Center for Infectious Disease"/>
            <person name="Murphy C."/>
            <person name="Cosimi L."/>
            <person name="Cerqueira G."/>
            <person name="Feldgarden M."/>
            <person name="Earl A."/>
            <person name="Hung D."/>
            <person name="Onderdonk A.B."/>
            <person name="Ferraro M.J."/>
            <person name="Hooper D."/>
            <person name="Dekker J."/>
            <person name="O'Brien T."/>
            <person name="Huang S."/>
            <person name="Quan V."/>
            <person name="Ernst C."/>
            <person name="Delaney M."/>
            <person name="DuBois A."/>
            <person name="Kim D.S."/>
            <person name="Young S.K."/>
            <person name="Zeng Q."/>
            <person name="Gargeya S."/>
            <person name="Fitzgerald M."/>
            <person name="Abouelleil A."/>
            <person name="Alvarado L."/>
            <person name="Berlin A.M."/>
            <person name="Chapman S.B."/>
            <person name="Gainer-Dewar J."/>
            <person name="Goldberg J."/>
            <person name="Gnerre S."/>
            <person name="Griggs A."/>
            <person name="Gujja S."/>
            <person name="Hansen M."/>
            <person name="Howarth C."/>
            <person name="Imamovic A."/>
            <person name="Ireland A."/>
            <person name="Larimer J."/>
            <person name="McCowan C."/>
            <person name="Murphy C."/>
            <person name="Pearson M."/>
            <person name="Poon T.W."/>
            <person name="Priest M."/>
            <person name="Roberts A."/>
            <person name="Saif S."/>
            <person name="Shea T."/>
            <person name="Sykes S."/>
            <person name="Wortman J."/>
            <person name="Nusbaum C."/>
            <person name="Birren B."/>
        </authorList>
    </citation>
    <scope>NUCLEOTIDE SEQUENCE [LARGE SCALE GENOMIC DNA]</scope>
    <source>
        <strain evidence="7 8">MGH 27</strain>
    </source>
</reference>
<comment type="caution">
    <text evidence="7">The sequence shown here is derived from an EMBL/GenBank/DDBJ whole genome shotgun (WGS) entry which is preliminary data.</text>
</comment>
<dbReference type="InterPro" id="IPR050263">
    <property type="entry name" value="Bact_Fimbrial_Adh_Pro"/>
</dbReference>
<dbReference type="SUPFAM" id="SSF49401">
    <property type="entry name" value="Bacterial adhesins"/>
    <property type="match status" value="1"/>
</dbReference>
<evidence type="ECO:0000256" key="3">
    <source>
        <dbReference type="ARBA" id="ARBA00023263"/>
    </source>
</evidence>
<dbReference type="InterPro" id="IPR008966">
    <property type="entry name" value="Adhesion_dom_sf"/>
</dbReference>
<evidence type="ECO:0000256" key="1">
    <source>
        <dbReference type="ARBA" id="ARBA00004561"/>
    </source>
</evidence>
<sequence>MKPIVITLFFAALGIFSQAALAWDCTTPTPSTTVSPQNITISRDLPIGAVIGTQLVTPTINAFSCYNSADGVISNQTLGVIANGTFDSMVNGRRVYKTNVAGIGYAISGSTTKCAGGSAAVTGSNTIRGDINTAKLCENTSGMISPTLNGTVTVTFYKTATETGSGTITAKSVGALVLLNNSLLWQSPEAEVNINAFTVTTPACKLATAAIPVDMREVDKRAFSGKGSTPGDAYTQSFNLPLTCNAGTRVSVKMEGNIFDATRGVINTTSGNNAATGVGIQLLYNNQPMALGSDVGVGTSSASGGFSVPLKARYYQTGDKITTGTANGVLSFTMTYQ</sequence>
<name>A0A2J4VAT9_9ENTR</name>
<comment type="subcellular location">
    <subcellularLocation>
        <location evidence="1">Fimbrium</location>
    </subcellularLocation>
</comment>
<dbReference type="InterPro" id="IPR054160">
    <property type="entry name" value="MrkD_recept-bd"/>
</dbReference>
<evidence type="ECO:0000313" key="7">
    <source>
        <dbReference type="EMBL" id="EWF89393.1"/>
    </source>
</evidence>
<dbReference type="Pfam" id="PF22003">
    <property type="entry name" value="MrkDrd"/>
    <property type="match status" value="1"/>
</dbReference>
<evidence type="ECO:0000259" key="6">
    <source>
        <dbReference type="Pfam" id="PF22003"/>
    </source>
</evidence>
<feature type="chain" id="PRO_5041063446" evidence="4">
    <location>
        <begin position="23"/>
        <end position="337"/>
    </location>
</feature>
<dbReference type="PANTHER" id="PTHR33420:SF14">
    <property type="entry name" value="TYPE 1 FIMBRIN D-MANNOSE SPECIFIC ADHESIN"/>
    <property type="match status" value="1"/>
</dbReference>